<dbReference type="Gene3D" id="1.10.287.130">
    <property type="match status" value="1"/>
</dbReference>
<evidence type="ECO:0000256" key="1">
    <source>
        <dbReference type="ARBA" id="ARBA00000085"/>
    </source>
</evidence>
<dbReference type="EMBL" id="JAERRB010000020">
    <property type="protein sequence ID" value="MBL0745822.1"/>
    <property type="molecule type" value="Genomic_DNA"/>
</dbReference>
<dbReference type="PRINTS" id="PR00344">
    <property type="entry name" value="BCTRLSENSOR"/>
</dbReference>
<gene>
    <name evidence="10" type="ORF">JI741_31600</name>
</gene>
<evidence type="ECO:0000256" key="2">
    <source>
        <dbReference type="ARBA" id="ARBA00012438"/>
    </source>
</evidence>
<dbReference type="RefSeq" id="WP_202016467.1">
    <property type="nucleotide sequence ID" value="NZ_JAERRB010000020.1"/>
</dbReference>
<accession>A0ABS1L4I0</accession>
<dbReference type="InterPro" id="IPR005467">
    <property type="entry name" value="His_kinase_dom"/>
</dbReference>
<dbReference type="InterPro" id="IPR050351">
    <property type="entry name" value="BphY/WalK/GraS-like"/>
</dbReference>
<evidence type="ECO:0000256" key="6">
    <source>
        <dbReference type="ARBA" id="ARBA00022777"/>
    </source>
</evidence>
<comment type="caution">
    <text evidence="10">The sequence shown here is derived from an EMBL/GenBank/DDBJ whole genome shotgun (WGS) entry which is preliminary data.</text>
</comment>
<keyword evidence="6 10" id="KW-0418">Kinase</keyword>
<organism evidence="10 11">
    <name type="scientific">Chryseolinea lacunae</name>
    <dbReference type="NCBI Taxonomy" id="2801331"/>
    <lineage>
        <taxon>Bacteria</taxon>
        <taxon>Pseudomonadati</taxon>
        <taxon>Bacteroidota</taxon>
        <taxon>Cytophagia</taxon>
        <taxon>Cytophagales</taxon>
        <taxon>Fulvivirgaceae</taxon>
        <taxon>Chryseolinea</taxon>
    </lineage>
</organism>
<keyword evidence="3" id="KW-0597">Phosphoprotein</keyword>
<keyword evidence="8" id="KW-0902">Two-component regulatory system</keyword>
<evidence type="ECO:0000256" key="4">
    <source>
        <dbReference type="ARBA" id="ARBA00022679"/>
    </source>
</evidence>
<reference evidence="10 11" key="1">
    <citation type="submission" date="2021-01" db="EMBL/GenBank/DDBJ databases">
        <title>Chryseolinea sp. Jin1 Genome sequencing and assembly.</title>
        <authorList>
            <person name="Kim I."/>
        </authorList>
    </citation>
    <scope>NUCLEOTIDE SEQUENCE [LARGE SCALE GENOMIC DNA]</scope>
    <source>
        <strain evidence="10 11">Jin1</strain>
    </source>
</reference>
<dbReference type="InterPro" id="IPR003594">
    <property type="entry name" value="HATPase_dom"/>
</dbReference>
<evidence type="ECO:0000256" key="7">
    <source>
        <dbReference type="ARBA" id="ARBA00022840"/>
    </source>
</evidence>
<sequence length="254" mass="27570">MMSTSTDKPTVDHALQSVHTLSGLELVKAKDAIEQFIYSCSHTLRSPLKSIAGLVNILKSEQGNPEIDPAIFLSSIEKTVSKMESVLNELEQFLTNSRQSLTMHAVDAKTILDDVLHECRDAIQTANVRVTTSIKQPVALCTDGNRLHVMLAHVISNAIQFRDTAKARAEIHVNIKVMASVCLIRVRDNGVGMTDAVLPHIYELFYRGSVQSAGAGVGLYVVKEILNKIGGIITVRSEVGVGSAFLISVPNLVP</sequence>
<dbReference type="SUPFAM" id="SSF47384">
    <property type="entry name" value="Homodimeric domain of signal transducing histidine kinase"/>
    <property type="match status" value="1"/>
</dbReference>
<dbReference type="PANTHER" id="PTHR42878:SF7">
    <property type="entry name" value="SENSOR HISTIDINE KINASE GLRK"/>
    <property type="match status" value="1"/>
</dbReference>
<dbReference type="SUPFAM" id="SSF55874">
    <property type="entry name" value="ATPase domain of HSP90 chaperone/DNA topoisomerase II/histidine kinase"/>
    <property type="match status" value="1"/>
</dbReference>
<dbReference type="Proteomes" id="UP000613030">
    <property type="component" value="Unassembled WGS sequence"/>
</dbReference>
<keyword evidence="4" id="KW-0808">Transferase</keyword>
<evidence type="ECO:0000313" key="10">
    <source>
        <dbReference type="EMBL" id="MBL0745822.1"/>
    </source>
</evidence>
<dbReference type="PROSITE" id="PS50109">
    <property type="entry name" value="HIS_KIN"/>
    <property type="match status" value="1"/>
</dbReference>
<dbReference type="PANTHER" id="PTHR42878">
    <property type="entry name" value="TWO-COMPONENT HISTIDINE KINASE"/>
    <property type="match status" value="1"/>
</dbReference>
<evidence type="ECO:0000259" key="9">
    <source>
        <dbReference type="PROSITE" id="PS50109"/>
    </source>
</evidence>
<dbReference type="Pfam" id="PF02518">
    <property type="entry name" value="HATPase_c"/>
    <property type="match status" value="1"/>
</dbReference>
<evidence type="ECO:0000256" key="3">
    <source>
        <dbReference type="ARBA" id="ARBA00022553"/>
    </source>
</evidence>
<evidence type="ECO:0000256" key="5">
    <source>
        <dbReference type="ARBA" id="ARBA00022741"/>
    </source>
</evidence>
<comment type="catalytic activity">
    <reaction evidence="1">
        <text>ATP + protein L-histidine = ADP + protein N-phospho-L-histidine.</text>
        <dbReference type="EC" id="2.7.13.3"/>
    </reaction>
</comment>
<feature type="domain" description="Histidine kinase" evidence="9">
    <location>
        <begin position="39"/>
        <end position="253"/>
    </location>
</feature>
<name>A0ABS1L4I0_9BACT</name>
<keyword evidence="7" id="KW-0067">ATP-binding</keyword>
<dbReference type="Gene3D" id="3.30.565.10">
    <property type="entry name" value="Histidine kinase-like ATPase, C-terminal domain"/>
    <property type="match status" value="1"/>
</dbReference>
<dbReference type="CDD" id="cd00082">
    <property type="entry name" value="HisKA"/>
    <property type="match status" value="1"/>
</dbReference>
<dbReference type="InterPro" id="IPR004358">
    <property type="entry name" value="Sig_transdc_His_kin-like_C"/>
</dbReference>
<dbReference type="InterPro" id="IPR003661">
    <property type="entry name" value="HisK_dim/P_dom"/>
</dbReference>
<dbReference type="EC" id="2.7.13.3" evidence="2"/>
<protein>
    <recommendedName>
        <fullName evidence="2">histidine kinase</fullName>
        <ecNumber evidence="2">2.7.13.3</ecNumber>
    </recommendedName>
</protein>
<proteinExistence type="predicted"/>
<dbReference type="Pfam" id="PF00512">
    <property type="entry name" value="HisKA"/>
    <property type="match status" value="1"/>
</dbReference>
<evidence type="ECO:0000256" key="8">
    <source>
        <dbReference type="ARBA" id="ARBA00023012"/>
    </source>
</evidence>
<evidence type="ECO:0000313" key="11">
    <source>
        <dbReference type="Proteomes" id="UP000613030"/>
    </source>
</evidence>
<dbReference type="SMART" id="SM00387">
    <property type="entry name" value="HATPase_c"/>
    <property type="match status" value="1"/>
</dbReference>
<dbReference type="CDD" id="cd00075">
    <property type="entry name" value="HATPase"/>
    <property type="match status" value="1"/>
</dbReference>
<dbReference type="InterPro" id="IPR036890">
    <property type="entry name" value="HATPase_C_sf"/>
</dbReference>
<dbReference type="GO" id="GO:0016301">
    <property type="term" value="F:kinase activity"/>
    <property type="evidence" value="ECO:0007669"/>
    <property type="project" value="UniProtKB-KW"/>
</dbReference>
<keyword evidence="5" id="KW-0547">Nucleotide-binding</keyword>
<keyword evidence="11" id="KW-1185">Reference proteome</keyword>
<dbReference type="InterPro" id="IPR036097">
    <property type="entry name" value="HisK_dim/P_sf"/>
</dbReference>